<comment type="caution">
    <text evidence="3">The sequence shown here is derived from an EMBL/GenBank/DDBJ whole genome shotgun (WGS) entry which is preliminary data.</text>
</comment>
<dbReference type="Proteomes" id="UP000051139">
    <property type="component" value="Unassembled WGS sequence"/>
</dbReference>
<dbReference type="EMBL" id="BJUD01000011">
    <property type="protein sequence ID" value="GEK28521.1"/>
    <property type="molecule type" value="Genomic_DNA"/>
</dbReference>
<accession>A0A0R2LAP8</accession>
<dbReference type="EMBL" id="JQCB01000002">
    <property type="protein sequence ID" value="KRN96853.1"/>
    <property type="molecule type" value="Genomic_DNA"/>
</dbReference>
<name>A0A0R2LAP8_9LACO</name>
<evidence type="ECO:0000256" key="1">
    <source>
        <dbReference type="SAM" id="MobiDB-lite"/>
    </source>
</evidence>
<organism evidence="3 4">
    <name type="scientific">Furfurilactobacillus siliginis</name>
    <dbReference type="NCBI Taxonomy" id="348151"/>
    <lineage>
        <taxon>Bacteria</taxon>
        <taxon>Bacillati</taxon>
        <taxon>Bacillota</taxon>
        <taxon>Bacilli</taxon>
        <taxon>Lactobacillales</taxon>
        <taxon>Lactobacillaceae</taxon>
        <taxon>Furfurilactobacillus</taxon>
    </lineage>
</organism>
<sequence length="162" mass="18887">MTIKIQGKPLGINKRIEVKPTIALVDKGDAMMIQALQANLDETKDEIKRKREAEENKKLEDSLSPDELKQKKADDEKKNLQDSVQSMQEERDYVKKVFDYFQLALHLTERQVEKAKEIMSFEDMGKYLYYVIGRIKGRSDEDFDLDQKIEAEKSKGEDPKKD</sequence>
<reference evidence="2 5" key="2">
    <citation type="submission" date="2019-07" db="EMBL/GenBank/DDBJ databases">
        <title>Whole genome shotgun sequence of Lactobacillus siliginis NBRC 101315.</title>
        <authorList>
            <person name="Hosoyama A."/>
            <person name="Uohara A."/>
            <person name="Ohji S."/>
            <person name="Ichikawa N."/>
        </authorList>
    </citation>
    <scope>NUCLEOTIDE SEQUENCE [LARGE SCALE GENOMIC DNA]</scope>
    <source>
        <strain evidence="2 5">NBRC 101315</strain>
    </source>
</reference>
<dbReference type="PATRIC" id="fig|348151.3.peg.740"/>
<reference evidence="3 4" key="1">
    <citation type="journal article" date="2015" name="Genome Announc.">
        <title>Expanding the biotechnology potential of lactobacilli through comparative genomics of 213 strains and associated genera.</title>
        <authorList>
            <person name="Sun Z."/>
            <person name="Harris H.M."/>
            <person name="McCann A."/>
            <person name="Guo C."/>
            <person name="Argimon S."/>
            <person name="Zhang W."/>
            <person name="Yang X."/>
            <person name="Jeffery I.B."/>
            <person name="Cooney J.C."/>
            <person name="Kagawa T.F."/>
            <person name="Liu W."/>
            <person name="Song Y."/>
            <person name="Salvetti E."/>
            <person name="Wrobel A."/>
            <person name="Rasinkangas P."/>
            <person name="Parkhill J."/>
            <person name="Rea M.C."/>
            <person name="O'Sullivan O."/>
            <person name="Ritari J."/>
            <person name="Douillard F.P."/>
            <person name="Paul Ross R."/>
            <person name="Yang R."/>
            <person name="Briner A.E."/>
            <person name="Felis G.E."/>
            <person name="de Vos W.M."/>
            <person name="Barrangou R."/>
            <person name="Klaenhammer T.R."/>
            <person name="Caufield P.W."/>
            <person name="Cui Y."/>
            <person name="Zhang H."/>
            <person name="O'Toole P.W."/>
        </authorList>
    </citation>
    <scope>NUCLEOTIDE SEQUENCE [LARGE SCALE GENOMIC DNA]</scope>
    <source>
        <strain evidence="3 4">DSM 22696</strain>
    </source>
</reference>
<dbReference type="OrthoDB" id="2329997at2"/>
<keyword evidence="4" id="KW-1185">Reference proteome</keyword>
<dbReference type="Proteomes" id="UP000321429">
    <property type="component" value="Unassembled WGS sequence"/>
</dbReference>
<dbReference type="STRING" id="348151.IV55_GL000721"/>
<dbReference type="InterPro" id="IPR009681">
    <property type="entry name" value="Phage_TAC_Siphoviridae"/>
</dbReference>
<dbReference type="RefSeq" id="WP_057808672.1">
    <property type="nucleotide sequence ID" value="NZ_BJUD01000011.1"/>
</dbReference>
<evidence type="ECO:0000313" key="4">
    <source>
        <dbReference type="Proteomes" id="UP000051139"/>
    </source>
</evidence>
<evidence type="ECO:0000313" key="5">
    <source>
        <dbReference type="Proteomes" id="UP000321429"/>
    </source>
</evidence>
<feature type="region of interest" description="Disordered" evidence="1">
    <location>
        <begin position="44"/>
        <end position="86"/>
    </location>
</feature>
<feature type="region of interest" description="Disordered" evidence="1">
    <location>
        <begin position="143"/>
        <end position="162"/>
    </location>
</feature>
<evidence type="ECO:0000313" key="3">
    <source>
        <dbReference type="EMBL" id="KRN96853.1"/>
    </source>
</evidence>
<feature type="compositionally biased region" description="Basic and acidic residues" evidence="1">
    <location>
        <begin position="44"/>
        <end position="80"/>
    </location>
</feature>
<dbReference type="Pfam" id="PF06896">
    <property type="entry name" value="Phage_TAC_3"/>
    <property type="match status" value="1"/>
</dbReference>
<protein>
    <submittedName>
        <fullName evidence="3">Uncharacterized protein</fullName>
    </submittedName>
</protein>
<gene>
    <name evidence="3" type="ORF">IV55_GL000721</name>
    <name evidence="2" type="ORF">LSI01_08320</name>
</gene>
<proteinExistence type="predicted"/>
<evidence type="ECO:0000313" key="2">
    <source>
        <dbReference type="EMBL" id="GEK28521.1"/>
    </source>
</evidence>
<dbReference type="AlphaFoldDB" id="A0A0R2LAP8"/>